<dbReference type="EMBL" id="AP004883">
    <property type="protein sequence ID" value="BAD25635.1"/>
    <property type="molecule type" value="Genomic_DNA"/>
</dbReference>
<dbReference type="AlphaFoldDB" id="Q6H6L4"/>
<reference evidence="3" key="1">
    <citation type="submission" date="2001-08" db="EMBL/GenBank/DDBJ databases">
        <title>Oryza sativa nipponbare(GA3) genomic DNA, chromosome 2, BAC clone:OJ1001_D02.</title>
        <authorList>
            <person name="Sasaki T."/>
            <person name="Matsumoto T."/>
            <person name="Yamamoto K."/>
        </authorList>
    </citation>
    <scope>NUCLEOTIDE SEQUENCE</scope>
</reference>
<reference evidence="2" key="2">
    <citation type="submission" date="2002-03" db="EMBL/GenBank/DDBJ databases">
        <title>Oryza sativa nipponbare(GA3) genomic DNA, chromosome 2, PAC clone:P0516F12.</title>
        <authorList>
            <person name="Sasaki T."/>
            <person name="Matsumoto T."/>
            <person name="Yamamoto K."/>
        </authorList>
    </citation>
    <scope>NUCLEOTIDE SEQUENCE</scope>
</reference>
<proteinExistence type="predicted"/>
<protein>
    <submittedName>
        <fullName evidence="2">Uncharacterized protein</fullName>
    </submittedName>
</protein>
<sequence length="200" mass="21065">MIACHRRLRRAEPRATPVAAIASPSPCAASRRRRPRTPSRRTPVLSLPRTCAPPRGRPIAVALSRCRAPSPVMLPRLRVTAVAISASSPARAAHCRRCAAPSRRRPEPHAAAPSRRHLKPATPPRAYISPSPAAHCSPHYPHHLSSLFPLFPIPGVAASLEAAAAAAEPTRPAAAMCLVAAPCSAVDLAAASPSTPPPNW</sequence>
<feature type="region of interest" description="Disordered" evidence="1">
    <location>
        <begin position="99"/>
        <end position="125"/>
    </location>
</feature>
<dbReference type="EMBL" id="AP004037">
    <property type="protein sequence ID" value="BAD27678.1"/>
    <property type="molecule type" value="Genomic_DNA"/>
</dbReference>
<organism evidence="2 4">
    <name type="scientific">Oryza sativa subsp. japonica</name>
    <name type="common">Rice</name>
    <dbReference type="NCBI Taxonomy" id="39947"/>
    <lineage>
        <taxon>Eukaryota</taxon>
        <taxon>Viridiplantae</taxon>
        <taxon>Streptophyta</taxon>
        <taxon>Embryophyta</taxon>
        <taxon>Tracheophyta</taxon>
        <taxon>Spermatophyta</taxon>
        <taxon>Magnoliopsida</taxon>
        <taxon>Liliopsida</taxon>
        <taxon>Poales</taxon>
        <taxon>Poaceae</taxon>
        <taxon>BOP clade</taxon>
        <taxon>Oryzoideae</taxon>
        <taxon>Oryzeae</taxon>
        <taxon>Oryzinae</taxon>
        <taxon>Oryza</taxon>
        <taxon>Oryza sativa</taxon>
    </lineage>
</organism>
<feature type="compositionally biased region" description="Low complexity" evidence="1">
    <location>
        <begin position="19"/>
        <end position="29"/>
    </location>
</feature>
<evidence type="ECO:0000256" key="1">
    <source>
        <dbReference type="SAM" id="MobiDB-lite"/>
    </source>
</evidence>
<dbReference type="Proteomes" id="UP000000763">
    <property type="component" value="Chromosome 2"/>
</dbReference>
<reference evidence="4" key="4">
    <citation type="journal article" date="2008" name="Nucleic Acids Res.">
        <title>The rice annotation project database (RAP-DB): 2008 update.</title>
        <authorList>
            <consortium name="The rice annotation project (RAP)"/>
        </authorList>
    </citation>
    <scope>GENOME REANNOTATION</scope>
    <source>
        <strain evidence="4">cv. Nipponbare</strain>
    </source>
</reference>
<feature type="region of interest" description="Disordered" evidence="1">
    <location>
        <begin position="14"/>
        <end position="49"/>
    </location>
</feature>
<evidence type="ECO:0000313" key="4">
    <source>
        <dbReference type="Proteomes" id="UP000000763"/>
    </source>
</evidence>
<reference evidence="4" key="3">
    <citation type="journal article" date="2005" name="Nature">
        <title>The map-based sequence of the rice genome.</title>
        <authorList>
            <consortium name="International rice genome sequencing project (IRGSP)"/>
            <person name="Matsumoto T."/>
            <person name="Wu J."/>
            <person name="Kanamori H."/>
            <person name="Katayose Y."/>
            <person name="Fujisawa M."/>
            <person name="Namiki N."/>
            <person name="Mizuno H."/>
            <person name="Yamamoto K."/>
            <person name="Antonio B.A."/>
            <person name="Baba T."/>
            <person name="Sakata K."/>
            <person name="Nagamura Y."/>
            <person name="Aoki H."/>
            <person name="Arikawa K."/>
            <person name="Arita K."/>
            <person name="Bito T."/>
            <person name="Chiden Y."/>
            <person name="Fujitsuka N."/>
            <person name="Fukunaka R."/>
            <person name="Hamada M."/>
            <person name="Harada C."/>
            <person name="Hayashi A."/>
            <person name="Hijishita S."/>
            <person name="Honda M."/>
            <person name="Hosokawa S."/>
            <person name="Ichikawa Y."/>
            <person name="Idonuma A."/>
            <person name="Iijima M."/>
            <person name="Ikeda M."/>
            <person name="Ikeno M."/>
            <person name="Ito K."/>
            <person name="Ito S."/>
            <person name="Ito T."/>
            <person name="Ito Y."/>
            <person name="Ito Y."/>
            <person name="Iwabuchi A."/>
            <person name="Kamiya K."/>
            <person name="Karasawa W."/>
            <person name="Kurita K."/>
            <person name="Katagiri S."/>
            <person name="Kikuta A."/>
            <person name="Kobayashi H."/>
            <person name="Kobayashi N."/>
            <person name="Machita K."/>
            <person name="Maehara T."/>
            <person name="Masukawa M."/>
            <person name="Mizubayashi T."/>
            <person name="Mukai Y."/>
            <person name="Nagasaki H."/>
            <person name="Nagata Y."/>
            <person name="Naito S."/>
            <person name="Nakashima M."/>
            <person name="Nakama Y."/>
            <person name="Nakamichi Y."/>
            <person name="Nakamura M."/>
            <person name="Meguro A."/>
            <person name="Negishi M."/>
            <person name="Ohta I."/>
            <person name="Ohta T."/>
            <person name="Okamoto M."/>
            <person name="Ono N."/>
            <person name="Saji S."/>
            <person name="Sakaguchi M."/>
            <person name="Sakai K."/>
            <person name="Shibata M."/>
            <person name="Shimokawa T."/>
            <person name="Song J."/>
            <person name="Takazaki Y."/>
            <person name="Terasawa K."/>
            <person name="Tsugane M."/>
            <person name="Tsuji K."/>
            <person name="Ueda S."/>
            <person name="Waki K."/>
            <person name="Yamagata H."/>
            <person name="Yamamoto M."/>
            <person name="Yamamoto S."/>
            <person name="Yamane H."/>
            <person name="Yoshiki S."/>
            <person name="Yoshihara R."/>
            <person name="Yukawa K."/>
            <person name="Zhong H."/>
            <person name="Yano M."/>
            <person name="Yuan Q."/>
            <person name="Ouyang S."/>
            <person name="Liu J."/>
            <person name="Jones K.M."/>
            <person name="Gansberger K."/>
            <person name="Moffat K."/>
            <person name="Hill J."/>
            <person name="Bera J."/>
            <person name="Fadrosh D."/>
            <person name="Jin S."/>
            <person name="Johri S."/>
            <person name="Kim M."/>
            <person name="Overton L."/>
            <person name="Reardon M."/>
            <person name="Tsitrin T."/>
            <person name="Vuong H."/>
            <person name="Weaver B."/>
            <person name="Ciecko A."/>
            <person name="Tallon L."/>
            <person name="Jackson J."/>
            <person name="Pai G."/>
            <person name="Aken S.V."/>
            <person name="Utterback T."/>
            <person name="Reidmuller S."/>
            <person name="Feldblyum T."/>
            <person name="Hsiao J."/>
            <person name="Zismann V."/>
            <person name="Iobst S."/>
            <person name="de Vazeille A.R."/>
            <person name="Buell C.R."/>
            <person name="Ying K."/>
            <person name="Li Y."/>
            <person name="Lu T."/>
            <person name="Huang Y."/>
            <person name="Zhao Q."/>
            <person name="Feng Q."/>
            <person name="Zhang L."/>
            <person name="Zhu J."/>
            <person name="Weng Q."/>
            <person name="Mu J."/>
            <person name="Lu Y."/>
            <person name="Fan D."/>
            <person name="Liu Y."/>
            <person name="Guan J."/>
            <person name="Zhang Y."/>
            <person name="Yu S."/>
            <person name="Liu X."/>
            <person name="Zhang Y."/>
            <person name="Hong G."/>
            <person name="Han B."/>
            <person name="Choisne N."/>
            <person name="Demange N."/>
            <person name="Orjeda G."/>
            <person name="Samain S."/>
            <person name="Cattolico L."/>
            <person name="Pelletier E."/>
            <person name="Couloux A."/>
            <person name="Segurens B."/>
            <person name="Wincker P."/>
            <person name="D'Hont A."/>
            <person name="Scarpelli C."/>
            <person name="Weissenbach J."/>
            <person name="Salanoubat M."/>
            <person name="Quetier F."/>
            <person name="Yu Y."/>
            <person name="Kim H.R."/>
            <person name="Rambo T."/>
            <person name="Currie J."/>
            <person name="Collura K."/>
            <person name="Luo M."/>
            <person name="Yang T."/>
            <person name="Ammiraju J.S.S."/>
            <person name="Engler F."/>
            <person name="Soderlund C."/>
            <person name="Wing R.A."/>
            <person name="Palmer L.E."/>
            <person name="de la Bastide M."/>
            <person name="Spiegel L."/>
            <person name="Nascimento L."/>
            <person name="Zutavern T."/>
            <person name="O'Shaughnessy A."/>
            <person name="Dike S."/>
            <person name="Dedhia N."/>
            <person name="Preston R."/>
            <person name="Balija V."/>
            <person name="McCombie W.R."/>
            <person name="Chow T."/>
            <person name="Chen H."/>
            <person name="Chung M."/>
            <person name="Chen C."/>
            <person name="Shaw J."/>
            <person name="Wu H."/>
            <person name="Hsiao K."/>
            <person name="Chao Y."/>
            <person name="Chu M."/>
            <person name="Cheng C."/>
            <person name="Hour A."/>
            <person name="Lee P."/>
            <person name="Lin S."/>
            <person name="Lin Y."/>
            <person name="Liou J."/>
            <person name="Liu S."/>
            <person name="Hsing Y."/>
            <person name="Raghuvanshi S."/>
            <person name="Mohanty A."/>
            <person name="Bharti A.K."/>
            <person name="Gaur A."/>
            <person name="Gupta V."/>
            <person name="Kumar D."/>
            <person name="Ravi V."/>
            <person name="Vij S."/>
            <person name="Kapur A."/>
            <person name="Khurana P."/>
            <person name="Khurana P."/>
            <person name="Khurana J.P."/>
            <person name="Tyagi A.K."/>
            <person name="Gaikwad K."/>
            <person name="Singh A."/>
            <person name="Dalal V."/>
            <person name="Srivastava S."/>
            <person name="Dixit A."/>
            <person name="Pal A.K."/>
            <person name="Ghazi I.A."/>
            <person name="Yadav M."/>
            <person name="Pandit A."/>
            <person name="Bhargava A."/>
            <person name="Sureshbabu K."/>
            <person name="Batra K."/>
            <person name="Sharma T.R."/>
            <person name="Mohapatra T."/>
            <person name="Singh N.K."/>
            <person name="Messing J."/>
            <person name="Nelson A.B."/>
            <person name="Fuks G."/>
            <person name="Kavchok S."/>
            <person name="Keizer G."/>
            <person name="Linton E."/>
            <person name="Llaca V."/>
            <person name="Song R."/>
            <person name="Tanyolac B."/>
            <person name="Young S."/>
            <person name="Ho-Il K."/>
            <person name="Hahn J.H."/>
            <person name="Sangsakoo G."/>
            <person name="Vanavichit A."/>
            <person name="de Mattos Luiz.A.T."/>
            <person name="Zimmer P.D."/>
            <person name="Malone G."/>
            <person name="Dellagostin O."/>
            <person name="de Oliveira A.C."/>
            <person name="Bevan M."/>
            <person name="Bancroft I."/>
            <person name="Minx P."/>
            <person name="Cordum H."/>
            <person name="Wilson R."/>
            <person name="Cheng Z."/>
            <person name="Jin W."/>
            <person name="Jiang J."/>
            <person name="Leong S.A."/>
            <person name="Iwama H."/>
            <person name="Gojobori T."/>
            <person name="Itoh T."/>
            <person name="Niimura Y."/>
            <person name="Fujii Y."/>
            <person name="Habara T."/>
            <person name="Sakai H."/>
            <person name="Sato Y."/>
            <person name="Wilson G."/>
            <person name="Kumar K."/>
            <person name="McCouch S."/>
            <person name="Juretic N."/>
            <person name="Hoen D."/>
            <person name="Wright S."/>
            <person name="Bruskiewich R."/>
            <person name="Bureau T."/>
            <person name="Miyao A."/>
            <person name="Hirochika H."/>
            <person name="Nishikawa T."/>
            <person name="Kadowaki K."/>
            <person name="Sugiura M."/>
            <person name="Burr B."/>
            <person name="Sasaki T."/>
        </authorList>
    </citation>
    <scope>NUCLEOTIDE SEQUENCE [LARGE SCALE GENOMIC DNA]</scope>
    <source>
        <strain evidence="4">cv. Nipponbare</strain>
    </source>
</reference>
<gene>
    <name evidence="3" type="ORF">OJ1001_D02.10</name>
    <name evidence="2" type="ORF">P0516F12.28</name>
</gene>
<evidence type="ECO:0000313" key="3">
    <source>
        <dbReference type="EMBL" id="BAD27678.1"/>
    </source>
</evidence>
<accession>Q6H6L4</accession>
<feature type="compositionally biased region" description="Basic residues" evidence="1">
    <location>
        <begin position="30"/>
        <end position="39"/>
    </location>
</feature>
<evidence type="ECO:0000313" key="2">
    <source>
        <dbReference type="EMBL" id="BAD25635.1"/>
    </source>
</evidence>
<name>Q6H6L4_ORYSJ</name>